<dbReference type="EMBL" id="HBGW01059400">
    <property type="protein sequence ID" value="CAD9600603.1"/>
    <property type="molecule type" value="Transcribed_RNA"/>
</dbReference>
<proteinExistence type="predicted"/>
<name>A0A6U6PFT0_9DINO</name>
<sequence>MARGLLACSLLVQLAASLTPPCRVGTAALQPSGGSGICYCSADQVAFCRPDPWEEVPGDKCTGSLIFAQSQKQNDRAGACGYYCVCGAKKITCCLPGDTMALVGGVVVRRGHGGGRSRAGGRPRPGDWMRLLLLLPLVRHA</sequence>
<accession>A0A6U6PFT0</accession>
<keyword evidence="1" id="KW-0732">Signal</keyword>
<reference evidence="2" key="1">
    <citation type="submission" date="2021-01" db="EMBL/GenBank/DDBJ databases">
        <authorList>
            <person name="Corre E."/>
            <person name="Pelletier E."/>
            <person name="Niang G."/>
            <person name="Scheremetjew M."/>
            <person name="Finn R."/>
            <person name="Kale V."/>
            <person name="Holt S."/>
            <person name="Cochrane G."/>
            <person name="Meng A."/>
            <person name="Brown T."/>
            <person name="Cohen L."/>
        </authorList>
    </citation>
    <scope>NUCLEOTIDE SEQUENCE</scope>
    <source>
        <strain evidence="2">RCC3387</strain>
    </source>
</reference>
<feature type="signal peptide" evidence="1">
    <location>
        <begin position="1"/>
        <end position="17"/>
    </location>
</feature>
<evidence type="ECO:0000313" key="2">
    <source>
        <dbReference type="EMBL" id="CAD9600603.1"/>
    </source>
</evidence>
<dbReference type="AlphaFoldDB" id="A0A6U6PFT0"/>
<organism evidence="2">
    <name type="scientific">Zooxanthella nutricula</name>
    <dbReference type="NCBI Taxonomy" id="1333877"/>
    <lineage>
        <taxon>Eukaryota</taxon>
        <taxon>Sar</taxon>
        <taxon>Alveolata</taxon>
        <taxon>Dinophyceae</taxon>
        <taxon>Peridiniales</taxon>
        <taxon>Peridiniales incertae sedis</taxon>
        <taxon>Zooxanthella</taxon>
    </lineage>
</organism>
<protein>
    <submittedName>
        <fullName evidence="2">Uncharacterized protein</fullName>
    </submittedName>
</protein>
<gene>
    <name evidence="2" type="ORF">BRAN1462_LOCUS37820</name>
</gene>
<feature type="chain" id="PRO_5030160533" evidence="1">
    <location>
        <begin position="18"/>
        <end position="141"/>
    </location>
</feature>
<evidence type="ECO:0000256" key="1">
    <source>
        <dbReference type="SAM" id="SignalP"/>
    </source>
</evidence>